<accession>A0A2S6CE74</accession>
<protein>
    <recommendedName>
        <fullName evidence="4">Apple domain-containing protein</fullName>
    </recommendedName>
</protein>
<feature type="chain" id="PRO_5015479613" description="Apple domain-containing protein" evidence="1">
    <location>
        <begin position="16"/>
        <end position="779"/>
    </location>
</feature>
<dbReference type="EMBL" id="PNEN01000475">
    <property type="protein sequence ID" value="PPJ58032.1"/>
    <property type="molecule type" value="Genomic_DNA"/>
</dbReference>
<evidence type="ECO:0000313" key="2">
    <source>
        <dbReference type="EMBL" id="PPJ58032.1"/>
    </source>
</evidence>
<evidence type="ECO:0008006" key="4">
    <source>
        <dbReference type="Google" id="ProtNLM"/>
    </source>
</evidence>
<keyword evidence="1" id="KW-0732">Signal</keyword>
<sequence length="779" mass="82061">MLHFVLAALLSSTQAQSLVSAYGISADASNSCLRRSVFVYTSASSTYVVTNLGSTSLAATPSFCSNATTTTSTVYGSISISTVTLTGNNQTITTALPASTITIIQQSTDSPQLPANQTINFDADSATYQTSASGPQVSAEVVAAGPFQPHGGDNYLLITFGAAGVTVVKRQTTQPEAYNVTQLFSAVAGKTYTLNAYASEARNGNVAPECFLSICAGSTCSQTFGLTSSYALYSYQWTAPAANTNALATFSVQCSGPAYIALDDISIATSSQPTPATQTVTQYVTQTRDGVTETQDRPSLVYETVTAVTTARDTVTAYTLSLSVQEARTSTTTEYTTVRETTTLSQPQSIVFETVTATSLALVTETAFSLSILSLNASTSTTTEITTVEQTTPLSQAPSIVIETVTATTTAIVTETSVSFPLASTHTTTEIATLQLTATETYPLTLPRETYTPFTETSLLTMTLEPSTVTATQVVTPPAVTETVTSTLPRDTTTLPAVTTTQSAPSLLPTTCPLAGCGRQSTFAGLSGITREQCQASCASTTGCVSFQYGSQRQGIYDCYRFGVSVSQARIPPYPSDSNYAICSQYFWYEADGTCAQPPTSTAQPAVQTTTLPASTITATTTEYFHQGYESHCPSPLVTAIVAPGTTSIYRPLCDRIIYAYIRTTSTSTNAANGATSTSVVNIATPGVTLATDASACYRQCTPISTVGSTWPCLYANWYTSSYSSSASTATASYCSRGYGTIAYTYSWSPVFYNQNNNFWSSSYVAYVPATATARPTPA</sequence>
<evidence type="ECO:0000313" key="3">
    <source>
        <dbReference type="Proteomes" id="UP000237631"/>
    </source>
</evidence>
<evidence type="ECO:0000256" key="1">
    <source>
        <dbReference type="SAM" id="SignalP"/>
    </source>
</evidence>
<proteinExistence type="predicted"/>
<organism evidence="2 3">
    <name type="scientific">Cercospora berteroae</name>
    <dbReference type="NCBI Taxonomy" id="357750"/>
    <lineage>
        <taxon>Eukaryota</taxon>
        <taxon>Fungi</taxon>
        <taxon>Dikarya</taxon>
        <taxon>Ascomycota</taxon>
        <taxon>Pezizomycotina</taxon>
        <taxon>Dothideomycetes</taxon>
        <taxon>Dothideomycetidae</taxon>
        <taxon>Mycosphaerellales</taxon>
        <taxon>Mycosphaerellaceae</taxon>
        <taxon>Cercospora</taxon>
    </lineage>
</organism>
<keyword evidence="3" id="KW-1185">Reference proteome</keyword>
<dbReference type="AlphaFoldDB" id="A0A2S6CE74"/>
<comment type="caution">
    <text evidence="2">The sequence shown here is derived from an EMBL/GenBank/DDBJ whole genome shotgun (WGS) entry which is preliminary data.</text>
</comment>
<name>A0A2S6CE74_9PEZI</name>
<gene>
    <name evidence="2" type="ORF">CBER1_03858</name>
</gene>
<dbReference type="Proteomes" id="UP000237631">
    <property type="component" value="Unassembled WGS sequence"/>
</dbReference>
<feature type="signal peptide" evidence="1">
    <location>
        <begin position="1"/>
        <end position="15"/>
    </location>
</feature>
<reference evidence="3" key="1">
    <citation type="journal article" date="2017" name="bioRxiv">
        <title>Conservation of a gene cluster reveals novel cercosporin biosynthetic mechanisms and extends production to the genus Colletotrichum.</title>
        <authorList>
            <person name="de Jonge R."/>
            <person name="Ebert M.K."/>
            <person name="Huitt-Roehl C.R."/>
            <person name="Pal P."/>
            <person name="Suttle J.C."/>
            <person name="Spanner R.E."/>
            <person name="Neubauer J.D."/>
            <person name="Jurick W.M.II."/>
            <person name="Stott K.A."/>
            <person name="Secor G.A."/>
            <person name="Thomma B.P.H.J."/>
            <person name="Van de Peer Y."/>
            <person name="Townsend C.A."/>
            <person name="Bolton M.D."/>
        </authorList>
    </citation>
    <scope>NUCLEOTIDE SEQUENCE [LARGE SCALE GENOMIC DNA]</scope>
    <source>
        <strain evidence="3">CBS538.71</strain>
    </source>
</reference>
<dbReference type="OrthoDB" id="3647980at2759"/>